<keyword evidence="3" id="KW-1185">Reference proteome</keyword>
<dbReference type="EMBL" id="BMPZ01000010">
    <property type="protein sequence ID" value="GGI89810.1"/>
    <property type="molecule type" value="Genomic_DNA"/>
</dbReference>
<proteinExistence type="predicted"/>
<feature type="transmembrane region" description="Helical" evidence="1">
    <location>
        <begin position="20"/>
        <end position="43"/>
    </location>
</feature>
<reference evidence="2" key="2">
    <citation type="submission" date="2020-09" db="EMBL/GenBank/DDBJ databases">
        <authorList>
            <person name="Sun Q."/>
            <person name="Ohkuma M."/>
        </authorList>
    </citation>
    <scope>NUCLEOTIDE SEQUENCE</scope>
    <source>
        <strain evidence="2">JCM 30804</strain>
    </source>
</reference>
<evidence type="ECO:0000313" key="2">
    <source>
        <dbReference type="EMBL" id="GGI89810.1"/>
    </source>
</evidence>
<organism evidence="2 3">
    <name type="scientific">Shewanella gelidii</name>
    <dbReference type="NCBI Taxonomy" id="1642821"/>
    <lineage>
        <taxon>Bacteria</taxon>
        <taxon>Pseudomonadati</taxon>
        <taxon>Pseudomonadota</taxon>
        <taxon>Gammaproteobacteria</taxon>
        <taxon>Alteromonadales</taxon>
        <taxon>Shewanellaceae</taxon>
        <taxon>Shewanella</taxon>
    </lineage>
</organism>
<dbReference type="AlphaFoldDB" id="A0A917JY31"/>
<comment type="caution">
    <text evidence="2">The sequence shown here is derived from an EMBL/GenBank/DDBJ whole genome shotgun (WGS) entry which is preliminary data.</text>
</comment>
<sequence length="86" mass="9656">MGLIEAILMGLQFRRLQKPFVFFSMLIGLLFFSLAGFGMFYGIYEIVVSDKTGQFVFILGALAFSLLFFGLAAVCGFMIQRCFKEA</sequence>
<accession>A0A917JY31</accession>
<keyword evidence="1" id="KW-1133">Transmembrane helix</keyword>
<keyword evidence="1" id="KW-0472">Membrane</keyword>
<evidence type="ECO:0000313" key="3">
    <source>
        <dbReference type="Proteomes" id="UP000613743"/>
    </source>
</evidence>
<reference evidence="2" key="1">
    <citation type="journal article" date="2014" name="Int. J. Syst. Evol. Microbiol.">
        <title>Complete genome sequence of Corynebacterium casei LMG S-19264T (=DSM 44701T), isolated from a smear-ripened cheese.</title>
        <authorList>
            <consortium name="US DOE Joint Genome Institute (JGI-PGF)"/>
            <person name="Walter F."/>
            <person name="Albersmeier A."/>
            <person name="Kalinowski J."/>
            <person name="Ruckert C."/>
        </authorList>
    </citation>
    <scope>NUCLEOTIDE SEQUENCE</scope>
    <source>
        <strain evidence="2">JCM 30804</strain>
    </source>
</reference>
<evidence type="ECO:0000256" key="1">
    <source>
        <dbReference type="SAM" id="Phobius"/>
    </source>
</evidence>
<keyword evidence="1" id="KW-0812">Transmembrane</keyword>
<name>A0A917JY31_9GAMM</name>
<protein>
    <submittedName>
        <fullName evidence="2">Uncharacterized protein</fullName>
    </submittedName>
</protein>
<feature type="transmembrane region" description="Helical" evidence="1">
    <location>
        <begin position="55"/>
        <end position="79"/>
    </location>
</feature>
<dbReference type="RefSeq" id="WP_188922223.1">
    <property type="nucleotide sequence ID" value="NZ_BMPZ01000010.1"/>
</dbReference>
<dbReference type="Proteomes" id="UP000613743">
    <property type="component" value="Unassembled WGS sequence"/>
</dbReference>
<gene>
    <name evidence="2" type="ORF">GCM10009332_28990</name>
</gene>